<dbReference type="AlphaFoldDB" id="A0A543FTP5"/>
<dbReference type="GO" id="GO:0003677">
    <property type="term" value="F:DNA binding"/>
    <property type="evidence" value="ECO:0007669"/>
    <property type="project" value="InterPro"/>
</dbReference>
<keyword evidence="3" id="KW-1185">Reference proteome</keyword>
<organism evidence="2 3">
    <name type="scientific">Pseudonocardia cypriaca</name>
    <dbReference type="NCBI Taxonomy" id="882449"/>
    <lineage>
        <taxon>Bacteria</taxon>
        <taxon>Bacillati</taxon>
        <taxon>Actinomycetota</taxon>
        <taxon>Actinomycetes</taxon>
        <taxon>Pseudonocardiales</taxon>
        <taxon>Pseudonocardiaceae</taxon>
        <taxon>Pseudonocardia</taxon>
    </lineage>
</organism>
<dbReference type="Gene3D" id="3.30.450.180">
    <property type="match status" value="1"/>
</dbReference>
<reference evidence="2 3" key="1">
    <citation type="submission" date="2019-06" db="EMBL/GenBank/DDBJ databases">
        <title>Sequencing the genomes of 1000 actinobacteria strains.</title>
        <authorList>
            <person name="Klenk H.-P."/>
        </authorList>
    </citation>
    <scope>NUCLEOTIDE SEQUENCE [LARGE SCALE GENOMIC DNA]</scope>
    <source>
        <strain evidence="2 3">DSM 45511</strain>
    </source>
</reference>
<dbReference type="SMART" id="SM00530">
    <property type="entry name" value="HTH_XRE"/>
    <property type="match status" value="1"/>
</dbReference>
<accession>A0A543FTP5</accession>
<comment type="caution">
    <text evidence="2">The sequence shown here is derived from an EMBL/GenBank/DDBJ whole genome shotgun (WGS) entry which is preliminary data.</text>
</comment>
<dbReference type="SUPFAM" id="SSF47413">
    <property type="entry name" value="lambda repressor-like DNA-binding domains"/>
    <property type="match status" value="1"/>
</dbReference>
<dbReference type="InterPro" id="IPR041413">
    <property type="entry name" value="MLTR_LBD"/>
</dbReference>
<gene>
    <name evidence="2" type="ORF">FB388_4399</name>
</gene>
<dbReference type="Proteomes" id="UP000319818">
    <property type="component" value="Unassembled WGS sequence"/>
</dbReference>
<dbReference type="PANTHER" id="PTHR35010:SF2">
    <property type="entry name" value="BLL4672 PROTEIN"/>
    <property type="match status" value="1"/>
</dbReference>
<proteinExistence type="predicted"/>
<evidence type="ECO:0000313" key="2">
    <source>
        <dbReference type="EMBL" id="TQM37192.1"/>
    </source>
</evidence>
<protein>
    <submittedName>
        <fullName evidence="2">Helix-turn-helix protein</fullName>
    </submittedName>
</protein>
<dbReference type="CDD" id="cd00093">
    <property type="entry name" value="HTH_XRE"/>
    <property type="match status" value="1"/>
</dbReference>
<name>A0A543FTP5_9PSEU</name>
<evidence type="ECO:0000313" key="3">
    <source>
        <dbReference type="Proteomes" id="UP000319818"/>
    </source>
</evidence>
<evidence type="ECO:0000259" key="1">
    <source>
        <dbReference type="PROSITE" id="PS50943"/>
    </source>
</evidence>
<dbReference type="PANTHER" id="PTHR35010">
    <property type="entry name" value="BLL4672 PROTEIN-RELATED"/>
    <property type="match status" value="1"/>
</dbReference>
<dbReference type="InterPro" id="IPR001387">
    <property type="entry name" value="Cro/C1-type_HTH"/>
</dbReference>
<dbReference type="InterPro" id="IPR010982">
    <property type="entry name" value="Lambda_DNA-bd_dom_sf"/>
</dbReference>
<feature type="domain" description="HTH cro/C1-type" evidence="1">
    <location>
        <begin position="40"/>
        <end position="92"/>
    </location>
</feature>
<dbReference type="Pfam" id="PF13560">
    <property type="entry name" value="HTH_31"/>
    <property type="match status" value="1"/>
</dbReference>
<dbReference type="Pfam" id="PF17765">
    <property type="entry name" value="MLTR_LBD"/>
    <property type="match status" value="1"/>
</dbReference>
<dbReference type="EMBL" id="VFPH01000002">
    <property type="protein sequence ID" value="TQM37192.1"/>
    <property type="molecule type" value="Genomic_DNA"/>
</dbReference>
<dbReference type="Gene3D" id="1.10.260.40">
    <property type="entry name" value="lambda repressor-like DNA-binding domains"/>
    <property type="match status" value="1"/>
</dbReference>
<sequence>MVQTRAVALRDLGAAVRSLRENTEPAAVGLPVGAPPDGGRRVRGLRREELAELAGVSADYVRRLEQGRSHPSAGVVNAIARALRVGRAEYERLCALAGYAAAAGQVPREAGAASMRLLDRFDDTPVFLCDAAWNVVAVNGAWLALECGAPTGHARDWNVAWRTFRSALGGISRTEERAAGMQALLVARLHSTYLRYPTDASLAELVDELRSTSRPFDTLWRTPTTVGAYENRAVFRHPDGTDITLDGNLLEVPGDDLMAVVLTAAPGSTDAARLGELVSVPGKPAVVRVGQPGPG</sequence>
<dbReference type="PROSITE" id="PS50943">
    <property type="entry name" value="HTH_CROC1"/>
    <property type="match status" value="1"/>
</dbReference>